<proteinExistence type="predicted"/>
<keyword evidence="3" id="KW-1185">Reference proteome</keyword>
<feature type="transmembrane region" description="Helical" evidence="1">
    <location>
        <begin position="6"/>
        <end position="26"/>
    </location>
</feature>
<keyword evidence="1" id="KW-1133">Transmembrane helix</keyword>
<dbReference type="Proteomes" id="UP001189429">
    <property type="component" value="Unassembled WGS sequence"/>
</dbReference>
<protein>
    <recommendedName>
        <fullName evidence="4">Secreted protein</fullName>
    </recommendedName>
</protein>
<comment type="caution">
    <text evidence="2">The sequence shown here is derived from an EMBL/GenBank/DDBJ whole genome shotgun (WGS) entry which is preliminary data.</text>
</comment>
<organism evidence="2 3">
    <name type="scientific">Prorocentrum cordatum</name>
    <dbReference type="NCBI Taxonomy" id="2364126"/>
    <lineage>
        <taxon>Eukaryota</taxon>
        <taxon>Sar</taxon>
        <taxon>Alveolata</taxon>
        <taxon>Dinophyceae</taxon>
        <taxon>Prorocentrales</taxon>
        <taxon>Prorocentraceae</taxon>
        <taxon>Prorocentrum</taxon>
    </lineage>
</organism>
<evidence type="ECO:0000313" key="3">
    <source>
        <dbReference type="Proteomes" id="UP001189429"/>
    </source>
</evidence>
<evidence type="ECO:0000313" key="2">
    <source>
        <dbReference type="EMBL" id="CAK0887529.1"/>
    </source>
</evidence>
<reference evidence="2" key="1">
    <citation type="submission" date="2023-10" db="EMBL/GenBank/DDBJ databases">
        <authorList>
            <person name="Chen Y."/>
            <person name="Shah S."/>
            <person name="Dougan E. K."/>
            <person name="Thang M."/>
            <person name="Chan C."/>
        </authorList>
    </citation>
    <scope>NUCLEOTIDE SEQUENCE [LARGE SCALE GENOMIC DNA]</scope>
</reference>
<dbReference type="EMBL" id="CAUYUJ010018949">
    <property type="protein sequence ID" value="CAK0887529.1"/>
    <property type="molecule type" value="Genomic_DNA"/>
</dbReference>
<accession>A0ABN9WQS5</accession>
<keyword evidence="1" id="KW-0472">Membrane</keyword>
<sequence>MGIWRLLLLILFFDAIFKVMVAGVMYSSPGDLVFGKGDSTRVGRVKGHSYIWQHRQLIRCSSTIRMIFKVMVARRMYSSLGDFVLYTLLARGTLPGSEESKANRTDGSTGNSHCASAGLSMVMISSSSGSVL</sequence>
<keyword evidence="1" id="KW-0812">Transmembrane</keyword>
<evidence type="ECO:0008006" key="4">
    <source>
        <dbReference type="Google" id="ProtNLM"/>
    </source>
</evidence>
<evidence type="ECO:0000256" key="1">
    <source>
        <dbReference type="SAM" id="Phobius"/>
    </source>
</evidence>
<name>A0ABN9WQS5_9DINO</name>
<gene>
    <name evidence="2" type="ORF">PCOR1329_LOCUS68556</name>
</gene>